<keyword evidence="4" id="KW-1185">Reference proteome</keyword>
<sequence>MAGPVRNTRAMIAQMSPRLDERHWCFVAVTPDRAPELLGAAIGTFREDEGVSAIVPAALAPEGAPAFARIVLEVNSDLEGVGLTAAVASRLAEAGIACNMVAALHHDHAFVPAERAEEALDLLLDLSASQG</sequence>
<dbReference type="InterPro" id="IPR027795">
    <property type="entry name" value="CASTOR_ACT_dom"/>
</dbReference>
<dbReference type="Pfam" id="PF10000">
    <property type="entry name" value="ACT_3"/>
    <property type="match status" value="1"/>
</dbReference>
<evidence type="ECO:0000259" key="2">
    <source>
        <dbReference type="Pfam" id="PF13840"/>
    </source>
</evidence>
<name>A0A7D3XQ73_9SPHN</name>
<dbReference type="InterPro" id="IPR045865">
    <property type="entry name" value="ACT-like_dom_sf"/>
</dbReference>
<gene>
    <name evidence="3" type="ORF">HQR01_02870</name>
</gene>
<dbReference type="PANTHER" id="PTHR39199">
    <property type="entry name" value="BLR5128 PROTEIN"/>
    <property type="match status" value="1"/>
</dbReference>
<proteinExistence type="predicted"/>
<accession>A0A7D3XQ73</accession>
<dbReference type="PANTHER" id="PTHR39199:SF1">
    <property type="entry name" value="BLR5128 PROTEIN"/>
    <property type="match status" value="1"/>
</dbReference>
<dbReference type="AlphaFoldDB" id="A0A7D3XQ73"/>
<feature type="domain" description="CASTOR ACT" evidence="2">
    <location>
        <begin position="71"/>
        <end position="123"/>
    </location>
</feature>
<evidence type="ECO:0000259" key="1">
    <source>
        <dbReference type="Pfam" id="PF10000"/>
    </source>
</evidence>
<dbReference type="Proteomes" id="UP000504693">
    <property type="component" value="Chromosome"/>
</dbReference>
<protein>
    <submittedName>
        <fullName evidence="3">ACT domain-containing protein</fullName>
    </submittedName>
</protein>
<reference evidence="3 4" key="1">
    <citation type="submission" date="2020-05" db="EMBL/GenBank/DDBJ databases">
        <title>Erythrobacter mangrovi sp. nov., isolated from rhizosphere soil of mangrove plant (Kandelia candel).</title>
        <authorList>
            <person name="Ye Y.H."/>
        </authorList>
    </citation>
    <scope>NUCLEOTIDE SEQUENCE [LARGE SCALE GENOMIC DNA]</scope>
    <source>
        <strain evidence="3 4">EB310</strain>
    </source>
</reference>
<organism evidence="3 4">
    <name type="scientific">Erythrobacter mangrovi</name>
    <dbReference type="NCBI Taxonomy" id="2739433"/>
    <lineage>
        <taxon>Bacteria</taxon>
        <taxon>Pseudomonadati</taxon>
        <taxon>Pseudomonadota</taxon>
        <taxon>Alphaproteobacteria</taxon>
        <taxon>Sphingomonadales</taxon>
        <taxon>Erythrobacteraceae</taxon>
        <taxon>Erythrobacter/Porphyrobacter group</taxon>
        <taxon>Erythrobacter</taxon>
    </lineage>
</organism>
<evidence type="ECO:0000313" key="3">
    <source>
        <dbReference type="EMBL" id="QKG70391.1"/>
    </source>
</evidence>
<dbReference type="Pfam" id="PF13840">
    <property type="entry name" value="ACT_7"/>
    <property type="match status" value="1"/>
</dbReference>
<dbReference type="SUPFAM" id="SSF55021">
    <property type="entry name" value="ACT-like"/>
    <property type="match status" value="2"/>
</dbReference>
<evidence type="ECO:0000313" key="4">
    <source>
        <dbReference type="Proteomes" id="UP000504693"/>
    </source>
</evidence>
<dbReference type="Gene3D" id="3.30.2130.10">
    <property type="entry name" value="VC0802-like"/>
    <property type="match status" value="1"/>
</dbReference>
<dbReference type="KEGG" id="emv:HQR01_02870"/>
<feature type="domain" description="DUF2241" evidence="1">
    <location>
        <begin position="7"/>
        <end position="60"/>
    </location>
</feature>
<dbReference type="InterPro" id="IPR018717">
    <property type="entry name" value="DUF2241"/>
</dbReference>
<dbReference type="EMBL" id="CP053921">
    <property type="protein sequence ID" value="QKG70391.1"/>
    <property type="molecule type" value="Genomic_DNA"/>
</dbReference>